<feature type="region of interest" description="Disordered" evidence="9">
    <location>
        <begin position="86"/>
        <end position="121"/>
    </location>
</feature>
<dbReference type="SMART" id="SM00577">
    <property type="entry name" value="CPDc"/>
    <property type="match status" value="1"/>
</dbReference>
<organism evidence="11 12">
    <name type="scientific">Chytriomyces confervae</name>
    <dbReference type="NCBI Taxonomy" id="246404"/>
    <lineage>
        <taxon>Eukaryota</taxon>
        <taxon>Fungi</taxon>
        <taxon>Fungi incertae sedis</taxon>
        <taxon>Chytridiomycota</taxon>
        <taxon>Chytridiomycota incertae sedis</taxon>
        <taxon>Chytridiomycetes</taxon>
        <taxon>Chytridiales</taxon>
        <taxon>Chytriomycetaceae</taxon>
        <taxon>Chytriomyces</taxon>
    </lineage>
</organism>
<dbReference type="GO" id="GO:0046872">
    <property type="term" value="F:metal ion binding"/>
    <property type="evidence" value="ECO:0007669"/>
    <property type="project" value="UniProtKB-KW"/>
</dbReference>
<evidence type="ECO:0000256" key="5">
    <source>
        <dbReference type="ARBA" id="ARBA00022842"/>
    </source>
</evidence>
<keyword evidence="12" id="KW-1185">Reference proteome</keyword>
<evidence type="ECO:0000256" key="7">
    <source>
        <dbReference type="ARBA" id="ARBA00047761"/>
    </source>
</evidence>
<dbReference type="Pfam" id="PF03031">
    <property type="entry name" value="NIF"/>
    <property type="match status" value="1"/>
</dbReference>
<feature type="domain" description="FCP1 homology" evidence="10">
    <location>
        <begin position="238"/>
        <end position="396"/>
    </location>
</feature>
<dbReference type="InterPro" id="IPR004274">
    <property type="entry name" value="FCP1_dom"/>
</dbReference>
<dbReference type="PANTHER" id="PTHR12210">
    <property type="entry name" value="DULLARD PROTEIN PHOSPHATASE"/>
    <property type="match status" value="1"/>
</dbReference>
<dbReference type="EC" id="3.1.3.16" evidence="2"/>
<dbReference type="InterPro" id="IPR011948">
    <property type="entry name" value="Dullard_phosphatase"/>
</dbReference>
<dbReference type="InterPro" id="IPR023214">
    <property type="entry name" value="HAD_sf"/>
</dbReference>
<reference evidence="11 12" key="1">
    <citation type="journal article" date="2019" name="Sci. Rep.">
        <title>Comparative genomics of chytrid fungi reveal insights into the obligate biotrophic and pathogenic lifestyle of Synchytrium endobioticum.</title>
        <authorList>
            <person name="van de Vossenberg B.T.L.H."/>
            <person name="Warris S."/>
            <person name="Nguyen H.D.T."/>
            <person name="van Gent-Pelzer M.P.E."/>
            <person name="Joly D.L."/>
            <person name="van de Geest H.C."/>
            <person name="Bonants P.J.M."/>
            <person name="Smith D.S."/>
            <person name="Levesque C.A."/>
            <person name="van der Lee T.A.J."/>
        </authorList>
    </citation>
    <scope>NUCLEOTIDE SEQUENCE [LARGE SCALE GENOMIC DNA]</scope>
    <source>
        <strain evidence="11 12">CBS 675.73</strain>
    </source>
</reference>
<feature type="region of interest" description="Disordered" evidence="9">
    <location>
        <begin position="185"/>
        <end position="205"/>
    </location>
</feature>
<evidence type="ECO:0000259" key="10">
    <source>
        <dbReference type="PROSITE" id="PS50969"/>
    </source>
</evidence>
<sequence>MTSLDVASVSTGDETLRGSDAHSLSLKQPTLAAKKLSLSLEHQILAELGVRLDILELEPDVDHATNTIKPFAPSNSAKTFDPSTIITKAAQPTNPPPPSAYKRKRVYTPTKINPVPPASVSSKALKSSSFKRFTQKVRTAFSRILQPCGSTKRRSHDGYRKADDVDAVVDILVPVETKSLVPDEVSDSNAMSAVPSDKPGSEKQQFDEVPQVDEVLLADELSIHSACVPSLLPEQYQKSRGKKCLVLDLDETLVCSSFRPVPNADFIIPIDIDGEYHNVYVLKRPHVDQFLERLGDEYEVMVFTASLSNYANPVLDMLDTKRVIQHRLFREHCTYYQGNYVKDLSLLGRPMDSTIIIDNSPAAYLFQPSNAIPCTSWFDDPNDEELLDLVPFLFELNTVPDVRAILGAEIEEDERMMF</sequence>
<evidence type="ECO:0000256" key="6">
    <source>
        <dbReference type="ARBA" id="ARBA00022912"/>
    </source>
</evidence>
<dbReference type="InterPro" id="IPR050365">
    <property type="entry name" value="TIM50"/>
</dbReference>
<accession>A0A507FIH8</accession>
<dbReference type="CDD" id="cd07521">
    <property type="entry name" value="HAD_FCP1-like"/>
    <property type="match status" value="1"/>
</dbReference>
<evidence type="ECO:0000256" key="1">
    <source>
        <dbReference type="ARBA" id="ARBA00001946"/>
    </source>
</evidence>
<dbReference type="Gene3D" id="3.40.50.1000">
    <property type="entry name" value="HAD superfamily/HAD-like"/>
    <property type="match status" value="1"/>
</dbReference>
<keyword evidence="6" id="KW-0904">Protein phosphatase</keyword>
<dbReference type="OrthoDB" id="277011at2759"/>
<dbReference type="SUPFAM" id="SSF56784">
    <property type="entry name" value="HAD-like"/>
    <property type="match status" value="1"/>
</dbReference>
<dbReference type="STRING" id="246404.A0A507FIH8"/>
<dbReference type="PROSITE" id="PS50969">
    <property type="entry name" value="FCP1"/>
    <property type="match status" value="1"/>
</dbReference>
<dbReference type="FunFam" id="3.40.50.1000:FF:000192">
    <property type="entry name" value="CTD small phosphatase-like protein"/>
    <property type="match status" value="1"/>
</dbReference>
<evidence type="ECO:0000256" key="8">
    <source>
        <dbReference type="ARBA" id="ARBA00048336"/>
    </source>
</evidence>
<dbReference type="NCBIfam" id="TIGR02251">
    <property type="entry name" value="HIF-SF_euk"/>
    <property type="match status" value="1"/>
</dbReference>
<dbReference type="EMBL" id="QEAP01000054">
    <property type="protein sequence ID" value="TPX76209.1"/>
    <property type="molecule type" value="Genomic_DNA"/>
</dbReference>
<evidence type="ECO:0000256" key="9">
    <source>
        <dbReference type="SAM" id="MobiDB-lite"/>
    </source>
</evidence>
<comment type="cofactor">
    <cofactor evidence="1">
        <name>Mg(2+)</name>
        <dbReference type="ChEBI" id="CHEBI:18420"/>
    </cofactor>
</comment>
<feature type="region of interest" description="Disordered" evidence="9">
    <location>
        <begin position="1"/>
        <end position="21"/>
    </location>
</feature>
<evidence type="ECO:0000256" key="3">
    <source>
        <dbReference type="ARBA" id="ARBA00022723"/>
    </source>
</evidence>
<comment type="catalytic activity">
    <reaction evidence="8">
        <text>O-phospho-L-threonyl-[protein] + H2O = L-threonyl-[protein] + phosphate</text>
        <dbReference type="Rhea" id="RHEA:47004"/>
        <dbReference type="Rhea" id="RHEA-COMP:11060"/>
        <dbReference type="Rhea" id="RHEA-COMP:11605"/>
        <dbReference type="ChEBI" id="CHEBI:15377"/>
        <dbReference type="ChEBI" id="CHEBI:30013"/>
        <dbReference type="ChEBI" id="CHEBI:43474"/>
        <dbReference type="ChEBI" id="CHEBI:61977"/>
        <dbReference type="EC" id="3.1.3.16"/>
    </reaction>
</comment>
<dbReference type="AlphaFoldDB" id="A0A507FIH8"/>
<comment type="catalytic activity">
    <reaction evidence="7">
        <text>O-phospho-L-seryl-[protein] + H2O = L-seryl-[protein] + phosphate</text>
        <dbReference type="Rhea" id="RHEA:20629"/>
        <dbReference type="Rhea" id="RHEA-COMP:9863"/>
        <dbReference type="Rhea" id="RHEA-COMP:11604"/>
        <dbReference type="ChEBI" id="CHEBI:15377"/>
        <dbReference type="ChEBI" id="CHEBI:29999"/>
        <dbReference type="ChEBI" id="CHEBI:43474"/>
        <dbReference type="ChEBI" id="CHEBI:83421"/>
        <dbReference type="EC" id="3.1.3.16"/>
    </reaction>
</comment>
<dbReference type="GO" id="GO:0004722">
    <property type="term" value="F:protein serine/threonine phosphatase activity"/>
    <property type="evidence" value="ECO:0007669"/>
    <property type="project" value="UniProtKB-EC"/>
</dbReference>
<evidence type="ECO:0000256" key="4">
    <source>
        <dbReference type="ARBA" id="ARBA00022801"/>
    </source>
</evidence>
<evidence type="ECO:0000313" key="12">
    <source>
        <dbReference type="Proteomes" id="UP000320333"/>
    </source>
</evidence>
<proteinExistence type="predicted"/>
<gene>
    <name evidence="11" type="ORF">CcCBS67573_g02514</name>
</gene>
<keyword evidence="4" id="KW-0378">Hydrolase</keyword>
<protein>
    <recommendedName>
        <fullName evidence="2">protein-serine/threonine phosphatase</fullName>
        <ecNumber evidence="2">3.1.3.16</ecNumber>
    </recommendedName>
</protein>
<comment type="caution">
    <text evidence="11">The sequence shown here is derived from an EMBL/GenBank/DDBJ whole genome shotgun (WGS) entry which is preliminary data.</text>
</comment>
<dbReference type="Proteomes" id="UP000320333">
    <property type="component" value="Unassembled WGS sequence"/>
</dbReference>
<keyword evidence="5" id="KW-0460">Magnesium</keyword>
<name>A0A507FIH8_9FUNG</name>
<feature type="compositionally biased region" description="Polar residues" evidence="9">
    <location>
        <begin position="1"/>
        <end position="13"/>
    </location>
</feature>
<dbReference type="InterPro" id="IPR036412">
    <property type="entry name" value="HAD-like_sf"/>
</dbReference>
<evidence type="ECO:0000313" key="11">
    <source>
        <dbReference type="EMBL" id="TPX76209.1"/>
    </source>
</evidence>
<keyword evidence="3" id="KW-0479">Metal-binding</keyword>
<evidence type="ECO:0000256" key="2">
    <source>
        <dbReference type="ARBA" id="ARBA00013081"/>
    </source>
</evidence>